<keyword evidence="1" id="KW-0812">Transmembrane</keyword>
<sequence>MSELSCPNCGAPVPIINKASVYAVCSSCKTLSLKKDVNLEKIGTAGELADDHSIIQLGTQGNYKGTPFRVIGRIQLKFELGFWNEWHLMEGDGSSAWLGEAQGSYYYTKLNVGIPTDKIPTLEGDEDPIVIASGRRERITPGDSFFLGENWTLKEIMKAVCIGGEGELPIGFQTGYEAVLLDLASEDGMFGTLDYSESPALLFSGNFALLEELNLTGLRQEEVAYNQAQIPAKSIQCKGCGASLNQFSPDFSKSLACEYCGSVMDTESDDLKIIAKFDQVSKDNVLLPLGTPIKLPNLPESQVIGVLRKSTEVDDETYTWTDYLLRYKGGYAWLNENGDNWTYFEPLPGIPKWAPGLKRIFQKRSYKWFANSDSNTDFALGEFYWKVSAGEKAQIEDFISPPYMISSERTDKEIFWSKGVFIPFDTMEAAVPLDTASKLRKPEIVGVCEPNPFKIRLKRNLWVASILTAVFLVFQVYGCIKAKNQVVYQGKFKYVQTSMPNTDIGSTNFRDNSFVTDVFELKGGPSENVEIQIEAPELDNKYLFFSAALINEDTDTAYDTSIETSYYHGVDDGESWSEGSKSDSKSLSEIPPGRYYLRLESQSDFPVGWGSDYNVKVIRDVMSPAPFFLFSIFLWLPLIYTFFRSYSFESKRV</sequence>
<dbReference type="Proteomes" id="UP000232196">
    <property type="component" value="Unassembled WGS sequence"/>
</dbReference>
<evidence type="ECO:0000313" key="3">
    <source>
        <dbReference type="EMBL" id="PJZ27523.1"/>
    </source>
</evidence>
<organism evidence="3 4">
    <name type="scientific">Leptospira hartskeerlii</name>
    <dbReference type="NCBI Taxonomy" id="2023177"/>
    <lineage>
        <taxon>Bacteria</taxon>
        <taxon>Pseudomonadati</taxon>
        <taxon>Spirochaetota</taxon>
        <taxon>Spirochaetia</taxon>
        <taxon>Leptospirales</taxon>
        <taxon>Leptospiraceae</taxon>
        <taxon>Leptospira</taxon>
    </lineage>
</organism>
<feature type="domain" description="DUF4178" evidence="2">
    <location>
        <begin position="56"/>
        <end position="190"/>
    </location>
</feature>
<dbReference type="EMBL" id="NPDN01000001">
    <property type="protein sequence ID" value="PJZ27523.1"/>
    <property type="molecule type" value="Genomic_DNA"/>
</dbReference>
<keyword evidence="1" id="KW-0472">Membrane</keyword>
<evidence type="ECO:0000256" key="1">
    <source>
        <dbReference type="SAM" id="Phobius"/>
    </source>
</evidence>
<dbReference type="InterPro" id="IPR025235">
    <property type="entry name" value="DUF4178"/>
</dbReference>
<comment type="caution">
    <text evidence="3">The sequence shown here is derived from an EMBL/GenBank/DDBJ whole genome shotgun (WGS) entry which is preliminary data.</text>
</comment>
<feature type="transmembrane region" description="Helical" evidence="1">
    <location>
        <begin position="461"/>
        <end position="480"/>
    </location>
</feature>
<dbReference type="Pfam" id="PF13785">
    <property type="entry name" value="DUF4178"/>
    <property type="match status" value="2"/>
</dbReference>
<reference evidence="3 4" key="1">
    <citation type="submission" date="2017-07" db="EMBL/GenBank/DDBJ databases">
        <title>Leptospira spp. isolated from tropical soils.</title>
        <authorList>
            <person name="Thibeaux R."/>
            <person name="Iraola G."/>
            <person name="Ferres I."/>
            <person name="Bierque E."/>
            <person name="Girault D."/>
            <person name="Soupe-Gilbert M.-E."/>
            <person name="Picardeau M."/>
            <person name="Goarant C."/>
        </authorList>
    </citation>
    <scope>NUCLEOTIDE SEQUENCE [LARGE SCALE GENOMIC DNA]</scope>
    <source>
        <strain evidence="3 4">MCA1-C-A1</strain>
    </source>
</reference>
<accession>A0A2M9XIL5</accession>
<keyword evidence="4" id="KW-1185">Reference proteome</keyword>
<feature type="transmembrane region" description="Helical" evidence="1">
    <location>
        <begin position="625"/>
        <end position="643"/>
    </location>
</feature>
<evidence type="ECO:0000259" key="2">
    <source>
        <dbReference type="Pfam" id="PF13785"/>
    </source>
</evidence>
<dbReference type="OrthoDB" id="228033at2"/>
<gene>
    <name evidence="3" type="ORF">CH357_02965</name>
</gene>
<dbReference type="RefSeq" id="WP_100705255.1">
    <property type="nucleotide sequence ID" value="NZ_NPDL01000010.1"/>
</dbReference>
<dbReference type="AlphaFoldDB" id="A0A2M9XIL5"/>
<evidence type="ECO:0000313" key="4">
    <source>
        <dbReference type="Proteomes" id="UP000232196"/>
    </source>
</evidence>
<feature type="domain" description="DUF4178" evidence="2">
    <location>
        <begin position="304"/>
        <end position="423"/>
    </location>
</feature>
<proteinExistence type="predicted"/>
<keyword evidence="1" id="KW-1133">Transmembrane helix</keyword>
<name>A0A2M9XIL5_9LEPT</name>
<protein>
    <recommendedName>
        <fullName evidence="2">DUF4178 domain-containing protein</fullName>
    </recommendedName>
</protein>